<dbReference type="AlphaFoldDB" id="A0A1T4UYN2"/>
<proteinExistence type="predicted"/>
<dbReference type="PANTHER" id="PTHR41248:SF1">
    <property type="entry name" value="NORD PROTEIN"/>
    <property type="match status" value="1"/>
</dbReference>
<sequence length="796" mass="90234">MDAKQKAQRKRIEQQVALRSEELKHVLSVGLIESELLLKGDELDAYLFYISEYLKGKRSDQLLSAFILTIPAVHKHIGDQVTSSIIDSIQCLSEWIGTERLCQFLNILPSVAERLRSLESLKIYLDTVAFLASTAPRCLHFFFMKSAFYLHSLPILGLRYWAFIGAKTHAHNLSALNSYFSLSSTESQSIFQHQRPGVLLIDVQRHLQFYLRAIWDQDFFIRPKLTLSHGEQEDTGKQGITQCSTVKGMTIYLPDALDHHQSIDAKACYRAAAAHCAAQLKLGHRRYPADFTKLQRFCVEIIEDARIEHLAITDFAGLKPLWLSLLSNQGKLASSSFDCFLQKIAITLLSLNAPCTDNPIIVECQKRFKELVKKPQSLEQKQSVEALGRWLADNIQNNFNIGDTVTLKITDIFTYRDDNEFMWIDESEAFDEWQLTMTEQVQRTVNVMEMVNEIDCELADEDAQEIWRLESEFFRDGDPENVSLNALEGQHHVSAPFYYSEWDYTANSYKPNWVTLTERSVTKSTNQDMDSLLAKRKSLLRKLRMMIEALQPKGLIRLRKQYEGDSLDLDAAIEAIKEIRRGSLPDMNIDQRLIRQDRSLSVLVLLDCSQSTLETVSGREDDLTILDIAKEATAILAGAVNEIGDPFAIHGFSSNGRSDVQYQRVKDFNDDYDDNAKARLLGLNAGLSTRMGSALRHAKTFLSQQPHRKKLLLMISDGAPADIDVRDPQYLHADTKKAVDELNIEGIIPFCLTIDPDADAYVSQLFGQGHFSVLDCVEQLPEVLPSLFASLTRGAH</sequence>
<dbReference type="InterPro" id="IPR002035">
    <property type="entry name" value="VWF_A"/>
</dbReference>
<organism evidence="2 3">
    <name type="scientific">Enterovibrio nigricans DSM 22720</name>
    <dbReference type="NCBI Taxonomy" id="1121868"/>
    <lineage>
        <taxon>Bacteria</taxon>
        <taxon>Pseudomonadati</taxon>
        <taxon>Pseudomonadota</taxon>
        <taxon>Gammaproteobacteria</taxon>
        <taxon>Vibrionales</taxon>
        <taxon>Vibrionaceae</taxon>
        <taxon>Enterovibrio</taxon>
    </lineage>
</organism>
<dbReference type="OrthoDB" id="9758211at2"/>
<accession>A0A1T4UYN2</accession>
<dbReference type="Proteomes" id="UP000190162">
    <property type="component" value="Unassembled WGS sequence"/>
</dbReference>
<dbReference type="EMBL" id="FUXU01000037">
    <property type="protein sequence ID" value="SKA57787.1"/>
    <property type="molecule type" value="Genomic_DNA"/>
</dbReference>
<dbReference type="RefSeq" id="WP_078753101.1">
    <property type="nucleotide sequence ID" value="NZ_FUXU01000037.1"/>
</dbReference>
<keyword evidence="3" id="KW-1185">Reference proteome</keyword>
<reference evidence="3" key="1">
    <citation type="submission" date="2017-02" db="EMBL/GenBank/DDBJ databases">
        <authorList>
            <person name="Varghese N."/>
            <person name="Submissions S."/>
        </authorList>
    </citation>
    <scope>NUCLEOTIDE SEQUENCE [LARGE SCALE GENOMIC DNA]</scope>
    <source>
        <strain evidence="3">DSM 22720</strain>
    </source>
</reference>
<dbReference type="Gene3D" id="3.40.50.410">
    <property type="entry name" value="von Willebrand factor, type A domain"/>
    <property type="match status" value="1"/>
</dbReference>
<gene>
    <name evidence="2" type="ORF">SAMN02745132_02818</name>
</gene>
<evidence type="ECO:0000259" key="1">
    <source>
        <dbReference type="PROSITE" id="PS50234"/>
    </source>
</evidence>
<dbReference type="SUPFAM" id="SSF53300">
    <property type="entry name" value="vWA-like"/>
    <property type="match status" value="1"/>
</dbReference>
<dbReference type="PROSITE" id="PS50234">
    <property type="entry name" value="VWFA"/>
    <property type="match status" value="1"/>
</dbReference>
<dbReference type="PANTHER" id="PTHR41248">
    <property type="entry name" value="NORD PROTEIN"/>
    <property type="match status" value="1"/>
</dbReference>
<evidence type="ECO:0000313" key="3">
    <source>
        <dbReference type="Proteomes" id="UP000190162"/>
    </source>
</evidence>
<dbReference type="Pfam" id="PF00092">
    <property type="entry name" value="VWA"/>
    <property type="match status" value="1"/>
</dbReference>
<evidence type="ECO:0000313" key="2">
    <source>
        <dbReference type="EMBL" id="SKA57787.1"/>
    </source>
</evidence>
<dbReference type="SMART" id="SM00327">
    <property type="entry name" value="VWA"/>
    <property type="match status" value="1"/>
</dbReference>
<protein>
    <submittedName>
        <fullName evidence="2">von Willebrand factor type A domain-containing protein</fullName>
    </submittedName>
</protein>
<name>A0A1T4UYN2_9GAMM</name>
<feature type="domain" description="VWFA" evidence="1">
    <location>
        <begin position="601"/>
        <end position="787"/>
    </location>
</feature>
<dbReference type="CDD" id="cd01454">
    <property type="entry name" value="vWA_norD_type"/>
    <property type="match status" value="1"/>
</dbReference>
<dbReference type="InterPro" id="IPR036465">
    <property type="entry name" value="vWFA_dom_sf"/>
</dbReference>
<dbReference type="InterPro" id="IPR051928">
    <property type="entry name" value="NorD/CobT"/>
</dbReference>